<dbReference type="GO" id="GO:0015074">
    <property type="term" value="P:DNA integration"/>
    <property type="evidence" value="ECO:0007669"/>
    <property type="project" value="InterPro"/>
</dbReference>
<reference evidence="5" key="1">
    <citation type="journal article" date="2014" name="Int. J. Syst. Evol. Microbiol.">
        <title>Complete genome sequence of Corynebacterium casei LMG S-19264T (=DSM 44701T), isolated from a smear-ripened cheese.</title>
        <authorList>
            <consortium name="US DOE Joint Genome Institute (JGI-PGF)"/>
            <person name="Walter F."/>
            <person name="Albersmeier A."/>
            <person name="Kalinowski J."/>
            <person name="Ruckert C."/>
        </authorList>
    </citation>
    <scope>NUCLEOTIDE SEQUENCE</scope>
    <source>
        <strain evidence="5">JCM 4346</strain>
    </source>
</reference>
<evidence type="ECO:0000313" key="5">
    <source>
        <dbReference type="EMBL" id="GGR62155.1"/>
    </source>
</evidence>
<dbReference type="Pfam" id="PF02899">
    <property type="entry name" value="Phage_int_SAM_1"/>
    <property type="match status" value="1"/>
</dbReference>
<evidence type="ECO:0000256" key="3">
    <source>
        <dbReference type="SAM" id="MobiDB-lite"/>
    </source>
</evidence>
<dbReference type="GO" id="GO:0003677">
    <property type="term" value="F:DNA binding"/>
    <property type="evidence" value="ECO:0007669"/>
    <property type="project" value="UniProtKB-UniRule"/>
</dbReference>
<dbReference type="PROSITE" id="PS51900">
    <property type="entry name" value="CB"/>
    <property type="match status" value="1"/>
</dbReference>
<dbReference type="InterPro" id="IPR010998">
    <property type="entry name" value="Integrase_recombinase_N"/>
</dbReference>
<dbReference type="Gene3D" id="1.10.150.130">
    <property type="match status" value="1"/>
</dbReference>
<evidence type="ECO:0000256" key="1">
    <source>
        <dbReference type="ARBA" id="ARBA00023125"/>
    </source>
</evidence>
<dbReference type="EMBL" id="BMSX01000043">
    <property type="protein sequence ID" value="GGR62155.1"/>
    <property type="molecule type" value="Genomic_DNA"/>
</dbReference>
<evidence type="ECO:0000259" key="4">
    <source>
        <dbReference type="PROSITE" id="PS51900"/>
    </source>
</evidence>
<comment type="caution">
    <text evidence="5">The sequence shown here is derived from an EMBL/GenBank/DDBJ whole genome shotgun (WGS) entry which is preliminary data.</text>
</comment>
<dbReference type="InterPro" id="IPR004107">
    <property type="entry name" value="Integrase_SAM-like_N"/>
</dbReference>
<reference evidence="5" key="2">
    <citation type="submission" date="2020-09" db="EMBL/GenBank/DDBJ databases">
        <authorList>
            <person name="Sun Q."/>
            <person name="Ohkuma M."/>
        </authorList>
    </citation>
    <scope>NUCLEOTIDE SEQUENCE</scope>
    <source>
        <strain evidence="5">JCM 4346</strain>
    </source>
</reference>
<keyword evidence="1 2" id="KW-0238">DNA-binding</keyword>
<protein>
    <recommendedName>
        <fullName evidence="4">Core-binding (CB) domain-containing protein</fullName>
    </recommendedName>
</protein>
<gene>
    <name evidence="5" type="ORF">GCM10010251_93640</name>
</gene>
<evidence type="ECO:0000256" key="2">
    <source>
        <dbReference type="PROSITE-ProRule" id="PRU01248"/>
    </source>
</evidence>
<keyword evidence="6" id="KW-1185">Reference proteome</keyword>
<evidence type="ECO:0000313" key="6">
    <source>
        <dbReference type="Proteomes" id="UP000658320"/>
    </source>
</evidence>
<dbReference type="AlphaFoldDB" id="A0A918FP33"/>
<feature type="region of interest" description="Disordered" evidence="3">
    <location>
        <begin position="170"/>
        <end position="193"/>
    </location>
</feature>
<accession>A0A918FP33</accession>
<feature type="domain" description="Core-binding (CB)" evidence="4">
    <location>
        <begin position="28"/>
        <end position="123"/>
    </location>
</feature>
<organism evidence="5 6">
    <name type="scientific">Streptomyces aurantiogriseus</name>
    <dbReference type="NCBI Taxonomy" id="66870"/>
    <lineage>
        <taxon>Bacteria</taxon>
        <taxon>Bacillati</taxon>
        <taxon>Actinomycetota</taxon>
        <taxon>Actinomycetes</taxon>
        <taxon>Kitasatosporales</taxon>
        <taxon>Streptomycetaceae</taxon>
        <taxon>Streptomyces</taxon>
    </lineage>
</organism>
<sequence>MPYVESNGASFQFMAPIPWGKFPTVAEHQLARQRLQFMANIGRASNTIDAYGRAVQDHLRFCAAEGTDPLLARADTVAFWIKSMLDRPIRRPSRAPWRAGTGLANATIQQRLVAVRSFYEYLVEDGLREQNPVRRGQLGRGGRRPLRRVEQAPWVAADIDVARDSAAGGATLHAGTVPAPTSPPPTSSRAAAD</sequence>
<dbReference type="Proteomes" id="UP000658320">
    <property type="component" value="Unassembled WGS sequence"/>
</dbReference>
<name>A0A918FP33_9ACTN</name>
<proteinExistence type="predicted"/>
<dbReference type="SUPFAM" id="SSF47823">
    <property type="entry name" value="lambda integrase-like, N-terminal domain"/>
    <property type="match status" value="1"/>
</dbReference>
<dbReference type="InterPro" id="IPR044068">
    <property type="entry name" value="CB"/>
</dbReference>